<keyword evidence="3" id="KW-1185">Reference proteome</keyword>
<name>A0ABU0CV72_9BACI</name>
<dbReference type="PANTHER" id="PTHR42879:SF6">
    <property type="entry name" value="NADPH-DEPENDENT REDUCTASE BACG"/>
    <property type="match status" value="1"/>
</dbReference>
<dbReference type="GO" id="GO:0004316">
    <property type="term" value="F:3-oxoacyl-[acyl-carrier-protein] reductase (NADPH) activity"/>
    <property type="evidence" value="ECO:0007669"/>
    <property type="project" value="UniProtKB-EC"/>
</dbReference>
<dbReference type="EMBL" id="JAUSUQ010000013">
    <property type="protein sequence ID" value="MDQ0340313.1"/>
    <property type="molecule type" value="Genomic_DNA"/>
</dbReference>
<dbReference type="PRINTS" id="PR00081">
    <property type="entry name" value="GDHRDH"/>
</dbReference>
<dbReference type="InterPro" id="IPR036291">
    <property type="entry name" value="NAD(P)-bd_dom_sf"/>
</dbReference>
<dbReference type="Proteomes" id="UP001232445">
    <property type="component" value="Unassembled WGS sequence"/>
</dbReference>
<dbReference type="EC" id="1.1.1.100" evidence="2"/>
<dbReference type="RefSeq" id="WP_307341725.1">
    <property type="nucleotide sequence ID" value="NZ_JAUSUQ010000013.1"/>
</dbReference>
<dbReference type="CDD" id="cd05344">
    <property type="entry name" value="BKR_like_SDR_like"/>
    <property type="match status" value="1"/>
</dbReference>
<evidence type="ECO:0000313" key="3">
    <source>
        <dbReference type="Proteomes" id="UP001232445"/>
    </source>
</evidence>
<dbReference type="InterPro" id="IPR050259">
    <property type="entry name" value="SDR"/>
</dbReference>
<dbReference type="SUPFAM" id="SSF51735">
    <property type="entry name" value="NAD(P)-binding Rossmann-fold domains"/>
    <property type="match status" value="1"/>
</dbReference>
<evidence type="ECO:0000313" key="2">
    <source>
        <dbReference type="EMBL" id="MDQ0340313.1"/>
    </source>
</evidence>
<dbReference type="PANTHER" id="PTHR42879">
    <property type="entry name" value="3-OXOACYL-(ACYL-CARRIER-PROTEIN) REDUCTASE"/>
    <property type="match status" value="1"/>
</dbReference>
<gene>
    <name evidence="2" type="ORF">J2S00_003122</name>
</gene>
<protein>
    <submittedName>
        <fullName evidence="2">3-oxoacyl-[acyl-carrier protein] reductase</fullName>
        <ecNumber evidence="2">1.1.1.100</ecNumber>
    </submittedName>
</protein>
<proteinExistence type="inferred from homology"/>
<dbReference type="Pfam" id="PF13561">
    <property type="entry name" value="adh_short_C2"/>
    <property type="match status" value="1"/>
</dbReference>
<sequence>MDLGYNGKAVLVTAASKGLGKASALALAKEGARVIISSRSEQALADAARDIEQQTGQKVITIPADVSQPEDVERLFQEVRKATTELFGLVCNAGGPPAGSFLSFADDDWQRAFETNLLSVVRLVRASVPLMETSGGRIITIASSSVKVPIPGLILSNTMRAGVQGLMKTLSIELAEKGILVNTVCPGRIATDRLQALDQAKAEREGKTLEQVQQESLQDIPLKRYGEPHEFGQLVAYLLSPANTYLTGSTYMVDGGMVKAL</sequence>
<accession>A0ABU0CV72</accession>
<dbReference type="Gene3D" id="3.40.50.720">
    <property type="entry name" value="NAD(P)-binding Rossmann-like Domain"/>
    <property type="match status" value="1"/>
</dbReference>
<reference evidence="2 3" key="1">
    <citation type="submission" date="2023-07" db="EMBL/GenBank/DDBJ databases">
        <title>Genomic Encyclopedia of Type Strains, Phase IV (KMG-IV): sequencing the most valuable type-strain genomes for metagenomic binning, comparative biology and taxonomic classification.</title>
        <authorList>
            <person name="Goeker M."/>
        </authorList>
    </citation>
    <scope>NUCLEOTIDE SEQUENCE [LARGE SCALE GENOMIC DNA]</scope>
    <source>
        <strain evidence="2 3">DSM 17740</strain>
    </source>
</reference>
<evidence type="ECO:0000256" key="1">
    <source>
        <dbReference type="ARBA" id="ARBA00006484"/>
    </source>
</evidence>
<comment type="caution">
    <text evidence="2">The sequence shown here is derived from an EMBL/GenBank/DDBJ whole genome shotgun (WGS) entry which is preliminary data.</text>
</comment>
<keyword evidence="2" id="KW-0560">Oxidoreductase</keyword>
<organism evidence="2 3">
    <name type="scientific">Caldalkalibacillus uzonensis</name>
    <dbReference type="NCBI Taxonomy" id="353224"/>
    <lineage>
        <taxon>Bacteria</taxon>
        <taxon>Bacillati</taxon>
        <taxon>Bacillota</taxon>
        <taxon>Bacilli</taxon>
        <taxon>Bacillales</taxon>
        <taxon>Bacillaceae</taxon>
        <taxon>Caldalkalibacillus</taxon>
    </lineage>
</organism>
<dbReference type="InterPro" id="IPR002347">
    <property type="entry name" value="SDR_fam"/>
</dbReference>
<comment type="similarity">
    <text evidence="1">Belongs to the short-chain dehydrogenases/reductases (SDR) family.</text>
</comment>